<protein>
    <recommendedName>
        <fullName evidence="2">protein-serine/threonine phosphatase</fullName>
        <ecNumber evidence="2">3.1.3.16</ecNumber>
    </recommendedName>
</protein>
<comment type="caution">
    <text evidence="10">The sequence shown here is derived from an EMBL/GenBank/DDBJ whole genome shotgun (WGS) entry which is preliminary data.</text>
</comment>
<dbReference type="EC" id="3.1.3.16" evidence="2"/>
<dbReference type="SMART" id="SM00331">
    <property type="entry name" value="PP2C_SIG"/>
    <property type="match status" value="1"/>
</dbReference>
<keyword evidence="3" id="KW-0479">Metal-binding</keyword>
<proteinExistence type="predicted"/>
<dbReference type="RefSeq" id="WP_110517577.1">
    <property type="nucleotide sequence ID" value="NZ_PDOF01000001.1"/>
</dbReference>
<dbReference type="GO" id="GO:0004722">
    <property type="term" value="F:protein serine/threonine phosphatase activity"/>
    <property type="evidence" value="ECO:0007669"/>
    <property type="project" value="UniProtKB-EC"/>
</dbReference>
<reference evidence="10 11" key="1">
    <citation type="submission" date="2017-10" db="EMBL/GenBank/DDBJ databases">
        <title>Bacillus sp. nov., a halophilic bacterium isolated from a Yangshapao Lake.</title>
        <authorList>
            <person name="Wang H."/>
        </authorList>
    </citation>
    <scope>NUCLEOTIDE SEQUENCE [LARGE SCALE GENOMIC DNA]</scope>
    <source>
        <strain evidence="10 11">YSP-3</strain>
    </source>
</reference>
<keyword evidence="6" id="KW-0464">Manganese</keyword>
<dbReference type="CDD" id="cd00143">
    <property type="entry name" value="PP2Cc"/>
    <property type="match status" value="1"/>
</dbReference>
<dbReference type="Pfam" id="PF13672">
    <property type="entry name" value="PP2C_2"/>
    <property type="match status" value="1"/>
</dbReference>
<dbReference type="GO" id="GO:0046872">
    <property type="term" value="F:metal ion binding"/>
    <property type="evidence" value="ECO:0007669"/>
    <property type="project" value="UniProtKB-KW"/>
</dbReference>
<dbReference type="SMART" id="SM00332">
    <property type="entry name" value="PP2Cc"/>
    <property type="match status" value="1"/>
</dbReference>
<evidence type="ECO:0000313" key="10">
    <source>
        <dbReference type="EMBL" id="PYZ97969.1"/>
    </source>
</evidence>
<feature type="domain" description="PPM-type phosphatase" evidence="9">
    <location>
        <begin position="2"/>
        <end position="245"/>
    </location>
</feature>
<dbReference type="PANTHER" id="PTHR47992">
    <property type="entry name" value="PROTEIN PHOSPHATASE"/>
    <property type="match status" value="1"/>
</dbReference>
<evidence type="ECO:0000256" key="6">
    <source>
        <dbReference type="ARBA" id="ARBA00023211"/>
    </source>
</evidence>
<comment type="cofactor">
    <cofactor evidence="1">
        <name>Mn(2+)</name>
        <dbReference type="ChEBI" id="CHEBI:29035"/>
    </cofactor>
</comment>
<gene>
    <name evidence="10" type="ORF">CR205_05075</name>
</gene>
<dbReference type="NCBIfam" id="NF033484">
    <property type="entry name" value="Stp1_PP2C_phos"/>
    <property type="match status" value="1"/>
</dbReference>
<evidence type="ECO:0000256" key="4">
    <source>
        <dbReference type="ARBA" id="ARBA00022801"/>
    </source>
</evidence>
<accession>A0A2W0HM79</accession>
<evidence type="ECO:0000256" key="7">
    <source>
        <dbReference type="ARBA" id="ARBA00047761"/>
    </source>
</evidence>
<name>A0A2W0HM79_9BACI</name>
<evidence type="ECO:0000256" key="5">
    <source>
        <dbReference type="ARBA" id="ARBA00022912"/>
    </source>
</evidence>
<dbReference type="Gene3D" id="3.60.40.10">
    <property type="entry name" value="PPM-type phosphatase domain"/>
    <property type="match status" value="1"/>
</dbReference>
<evidence type="ECO:0000259" key="9">
    <source>
        <dbReference type="PROSITE" id="PS51746"/>
    </source>
</evidence>
<comment type="catalytic activity">
    <reaction evidence="8">
        <text>O-phospho-L-threonyl-[protein] + H2O = L-threonyl-[protein] + phosphate</text>
        <dbReference type="Rhea" id="RHEA:47004"/>
        <dbReference type="Rhea" id="RHEA-COMP:11060"/>
        <dbReference type="Rhea" id="RHEA-COMP:11605"/>
        <dbReference type="ChEBI" id="CHEBI:15377"/>
        <dbReference type="ChEBI" id="CHEBI:30013"/>
        <dbReference type="ChEBI" id="CHEBI:43474"/>
        <dbReference type="ChEBI" id="CHEBI:61977"/>
        <dbReference type="EC" id="3.1.3.16"/>
    </reaction>
</comment>
<keyword evidence="11" id="KW-1185">Reference proteome</keyword>
<evidence type="ECO:0000256" key="2">
    <source>
        <dbReference type="ARBA" id="ARBA00013081"/>
    </source>
</evidence>
<dbReference type="OrthoDB" id="9801841at2"/>
<sequence>MDAVLKTDVGQIRAHNEDDGAYAWNSDGQLFVIVADGMGGHQAGDVASRMTKESLIDKWKKAAVFRTPLEAEQWLEASVREVNGELYEHASGNPECQGMGTTVVAAMCTNQFVTTAHVGDSRIYLKENDDNGGFSQLTSDHSLVGELVRSGQITEDEAMHHPRRNVVLRALGTEVDVKIDTKTINWDPGSYLLLCTDGLTDKVPGDEIHLELNKEQDLAGIADSLIRLANDRGGEDNVTIAIVRLNGTEKGGGEQ</sequence>
<keyword evidence="4" id="KW-0378">Hydrolase</keyword>
<dbReference type="InterPro" id="IPR036457">
    <property type="entry name" value="PPM-type-like_dom_sf"/>
</dbReference>
<evidence type="ECO:0000256" key="8">
    <source>
        <dbReference type="ARBA" id="ARBA00048336"/>
    </source>
</evidence>
<dbReference type="Proteomes" id="UP000248066">
    <property type="component" value="Unassembled WGS sequence"/>
</dbReference>
<evidence type="ECO:0000256" key="1">
    <source>
        <dbReference type="ARBA" id="ARBA00001936"/>
    </source>
</evidence>
<dbReference type="SUPFAM" id="SSF81606">
    <property type="entry name" value="PP2C-like"/>
    <property type="match status" value="1"/>
</dbReference>
<comment type="catalytic activity">
    <reaction evidence="7">
        <text>O-phospho-L-seryl-[protein] + H2O = L-seryl-[protein] + phosphate</text>
        <dbReference type="Rhea" id="RHEA:20629"/>
        <dbReference type="Rhea" id="RHEA-COMP:9863"/>
        <dbReference type="Rhea" id="RHEA-COMP:11604"/>
        <dbReference type="ChEBI" id="CHEBI:15377"/>
        <dbReference type="ChEBI" id="CHEBI:29999"/>
        <dbReference type="ChEBI" id="CHEBI:43474"/>
        <dbReference type="ChEBI" id="CHEBI:83421"/>
        <dbReference type="EC" id="3.1.3.16"/>
    </reaction>
</comment>
<dbReference type="FunFam" id="3.60.40.10:FF:000002">
    <property type="entry name" value="Serine/threonine phosphatase stp"/>
    <property type="match status" value="1"/>
</dbReference>
<dbReference type="InterPro" id="IPR001932">
    <property type="entry name" value="PPM-type_phosphatase-like_dom"/>
</dbReference>
<organism evidence="10 11">
    <name type="scientific">Alteribacter lacisalsi</name>
    <dbReference type="NCBI Taxonomy" id="2045244"/>
    <lineage>
        <taxon>Bacteria</taxon>
        <taxon>Bacillati</taxon>
        <taxon>Bacillota</taxon>
        <taxon>Bacilli</taxon>
        <taxon>Bacillales</taxon>
        <taxon>Bacillaceae</taxon>
        <taxon>Alteribacter</taxon>
    </lineage>
</organism>
<keyword evidence="5" id="KW-0904">Protein phosphatase</keyword>
<evidence type="ECO:0000313" key="11">
    <source>
        <dbReference type="Proteomes" id="UP000248066"/>
    </source>
</evidence>
<evidence type="ECO:0000256" key="3">
    <source>
        <dbReference type="ARBA" id="ARBA00022723"/>
    </source>
</evidence>
<dbReference type="InterPro" id="IPR015655">
    <property type="entry name" value="PP2C"/>
</dbReference>
<dbReference type="PROSITE" id="PS51746">
    <property type="entry name" value="PPM_2"/>
    <property type="match status" value="1"/>
</dbReference>
<dbReference type="AlphaFoldDB" id="A0A2W0HM79"/>
<dbReference type="EMBL" id="PDOF01000001">
    <property type="protein sequence ID" value="PYZ97969.1"/>
    <property type="molecule type" value="Genomic_DNA"/>
</dbReference>